<dbReference type="InterPro" id="IPR023512">
    <property type="entry name" value="Deaminase_MtaD/DadD"/>
</dbReference>
<protein>
    <recommendedName>
        <fullName evidence="4">5-methylthioadenosine/S-adenosylhomocysteine deaminase</fullName>
        <shortName evidence="4">MTA/SAH deaminase</shortName>
        <ecNumber evidence="4">3.5.4.28</ecNumber>
        <ecNumber evidence="4">3.5.4.31</ecNumber>
    </recommendedName>
</protein>
<proteinExistence type="inferred from homology"/>
<feature type="binding site" evidence="4">
    <location>
        <position position="64"/>
    </location>
    <ligand>
        <name>Zn(2+)</name>
        <dbReference type="ChEBI" id="CHEBI:29105"/>
    </ligand>
</feature>
<keyword evidence="7" id="KW-1185">Reference proteome</keyword>
<comment type="catalytic activity">
    <reaction evidence="4">
        <text>S-adenosyl-L-homocysteine + H2O + H(+) = S-inosyl-L-homocysteine + NH4(+)</text>
        <dbReference type="Rhea" id="RHEA:20716"/>
        <dbReference type="ChEBI" id="CHEBI:15377"/>
        <dbReference type="ChEBI" id="CHEBI:15378"/>
        <dbReference type="ChEBI" id="CHEBI:28938"/>
        <dbReference type="ChEBI" id="CHEBI:57856"/>
        <dbReference type="ChEBI" id="CHEBI:57985"/>
        <dbReference type="EC" id="3.5.4.28"/>
    </reaction>
</comment>
<name>A0ABS4KCF1_9FIRM</name>
<dbReference type="PANTHER" id="PTHR43794">
    <property type="entry name" value="AMINOHYDROLASE SSNA-RELATED"/>
    <property type="match status" value="1"/>
</dbReference>
<accession>A0ABS4KCF1</accession>
<dbReference type="InterPro" id="IPR011059">
    <property type="entry name" value="Metal-dep_hydrolase_composite"/>
</dbReference>
<dbReference type="InterPro" id="IPR006680">
    <property type="entry name" value="Amidohydro-rel"/>
</dbReference>
<dbReference type="SUPFAM" id="SSF51556">
    <property type="entry name" value="Metallo-dependent hydrolases"/>
    <property type="match status" value="1"/>
</dbReference>
<dbReference type="HAMAP" id="MF_01281">
    <property type="entry name" value="MTA_SAH_deamin"/>
    <property type="match status" value="1"/>
</dbReference>
<keyword evidence="1 4" id="KW-0479">Metal-binding</keyword>
<dbReference type="CDD" id="cd01298">
    <property type="entry name" value="ATZ_TRZ_like"/>
    <property type="match status" value="1"/>
</dbReference>
<comment type="cofactor">
    <cofactor evidence="4">
        <name>Zn(2+)</name>
        <dbReference type="ChEBI" id="CHEBI:29105"/>
    </cofactor>
    <text evidence="4">Binds 1 zinc ion per subunit.</text>
</comment>
<feature type="binding site" evidence="4">
    <location>
        <position position="296"/>
    </location>
    <ligand>
        <name>Zn(2+)</name>
        <dbReference type="ChEBI" id="CHEBI:29105"/>
    </ligand>
</feature>
<comment type="similarity">
    <text evidence="4">Belongs to the metallo-dependent hydrolases superfamily. MTA/SAH deaminase family.</text>
</comment>
<dbReference type="GO" id="GO:0090614">
    <property type="term" value="F:5'-methylthioadenosine deaminase activity"/>
    <property type="evidence" value="ECO:0007669"/>
    <property type="project" value="UniProtKB-EC"/>
</dbReference>
<evidence type="ECO:0000256" key="3">
    <source>
        <dbReference type="ARBA" id="ARBA00022833"/>
    </source>
</evidence>
<dbReference type="Proteomes" id="UP001519306">
    <property type="component" value="Unassembled WGS sequence"/>
</dbReference>
<feature type="binding site" evidence="4">
    <location>
        <position position="181"/>
    </location>
    <ligand>
        <name>substrate</name>
    </ligand>
</feature>
<evidence type="ECO:0000313" key="7">
    <source>
        <dbReference type="Proteomes" id="UP001519306"/>
    </source>
</evidence>
<organism evidence="6 7">
    <name type="scientific">Peptoniphilus stercorisuis</name>
    <dbReference type="NCBI Taxonomy" id="1436965"/>
    <lineage>
        <taxon>Bacteria</taxon>
        <taxon>Bacillati</taxon>
        <taxon>Bacillota</taxon>
        <taxon>Tissierellia</taxon>
        <taxon>Tissierellales</taxon>
        <taxon>Peptoniphilaceae</taxon>
        <taxon>Peptoniphilus</taxon>
    </lineage>
</organism>
<evidence type="ECO:0000256" key="2">
    <source>
        <dbReference type="ARBA" id="ARBA00022801"/>
    </source>
</evidence>
<evidence type="ECO:0000259" key="5">
    <source>
        <dbReference type="Pfam" id="PF01979"/>
    </source>
</evidence>
<evidence type="ECO:0000313" key="6">
    <source>
        <dbReference type="EMBL" id="MBP2025463.1"/>
    </source>
</evidence>
<dbReference type="EMBL" id="JAGGLJ010000008">
    <property type="protein sequence ID" value="MBP2025463.1"/>
    <property type="molecule type" value="Genomic_DNA"/>
</dbReference>
<dbReference type="RefSeq" id="WP_210060757.1">
    <property type="nucleotide sequence ID" value="NZ_JAGGLJ010000008.1"/>
</dbReference>
<feature type="binding site" evidence="4">
    <location>
        <position position="211"/>
    </location>
    <ligand>
        <name>substrate</name>
    </ligand>
</feature>
<keyword evidence="3 4" id="KW-0862">Zinc</keyword>
<dbReference type="EC" id="3.5.4.31" evidence="4"/>
<dbReference type="Gene3D" id="3.20.20.140">
    <property type="entry name" value="Metal-dependent hydrolases"/>
    <property type="match status" value="1"/>
</dbReference>
<comment type="caution">
    <text evidence="6">The sequence shown here is derived from an EMBL/GenBank/DDBJ whole genome shotgun (WGS) entry which is preliminary data.</text>
</comment>
<dbReference type="SUPFAM" id="SSF51338">
    <property type="entry name" value="Composite domain of metallo-dependent hydrolases"/>
    <property type="match status" value="1"/>
</dbReference>
<keyword evidence="2 4" id="KW-0378">Hydrolase</keyword>
<gene>
    <name evidence="4" type="primary">mtaD</name>
    <name evidence="6" type="ORF">J2Z71_000996</name>
</gene>
<dbReference type="InterPro" id="IPR050287">
    <property type="entry name" value="MTA/SAH_deaminase"/>
</dbReference>
<feature type="domain" description="Amidohydrolase-related" evidence="5">
    <location>
        <begin position="54"/>
        <end position="397"/>
    </location>
</feature>
<comment type="caution">
    <text evidence="4">Lacks conserved residue(s) required for the propagation of feature annotation.</text>
</comment>
<comment type="catalytic activity">
    <reaction evidence="4">
        <text>S-methyl-5'-thioadenosine + H2O + H(+) = S-methyl-5'-thioinosine + NH4(+)</text>
        <dbReference type="Rhea" id="RHEA:25025"/>
        <dbReference type="ChEBI" id="CHEBI:15377"/>
        <dbReference type="ChEBI" id="CHEBI:15378"/>
        <dbReference type="ChEBI" id="CHEBI:17509"/>
        <dbReference type="ChEBI" id="CHEBI:28938"/>
        <dbReference type="ChEBI" id="CHEBI:48595"/>
        <dbReference type="EC" id="3.5.4.31"/>
    </reaction>
</comment>
<dbReference type="Pfam" id="PF01979">
    <property type="entry name" value="Amidohydro_1"/>
    <property type="match status" value="1"/>
</dbReference>
<feature type="binding site" evidence="4">
    <location>
        <position position="296"/>
    </location>
    <ligand>
        <name>substrate</name>
    </ligand>
</feature>
<comment type="function">
    <text evidence="4">Catalyzes the deamination of 5-methylthioadenosine and S-adenosyl-L-homocysteine into 5-methylthioinosine and S-inosyl-L-homocysteine, respectively. Is also able to deaminate adenosine.</text>
</comment>
<feature type="binding site" evidence="4">
    <location>
        <position position="91"/>
    </location>
    <ligand>
        <name>substrate</name>
    </ligand>
</feature>
<reference evidence="6 7" key="1">
    <citation type="submission" date="2021-03" db="EMBL/GenBank/DDBJ databases">
        <title>Genomic Encyclopedia of Type Strains, Phase IV (KMG-IV): sequencing the most valuable type-strain genomes for metagenomic binning, comparative biology and taxonomic classification.</title>
        <authorList>
            <person name="Goeker M."/>
        </authorList>
    </citation>
    <scope>NUCLEOTIDE SEQUENCE [LARGE SCALE GENOMIC DNA]</scope>
    <source>
        <strain evidence="6 7">DSM 27563</strain>
    </source>
</reference>
<dbReference type="PANTHER" id="PTHR43794:SF11">
    <property type="entry name" value="AMIDOHYDROLASE-RELATED DOMAIN-CONTAINING PROTEIN"/>
    <property type="match status" value="1"/>
</dbReference>
<dbReference type="InterPro" id="IPR032466">
    <property type="entry name" value="Metal_Hydrolase"/>
</dbReference>
<feature type="binding site" evidence="4">
    <location>
        <position position="208"/>
    </location>
    <ligand>
        <name>Zn(2+)</name>
        <dbReference type="ChEBI" id="CHEBI:29105"/>
    </ligand>
</feature>
<dbReference type="EC" id="3.5.4.28" evidence="4"/>
<feature type="binding site" evidence="4">
    <location>
        <position position="143"/>
    </location>
    <ligand>
        <name>substrate</name>
    </ligand>
</feature>
<sequence length="426" mass="47720">MSILLKNISYLDIKKECIVENKDILIEDNKIVKIGEDLEDLTVDNVIYGNNKLAVPAYVNSHSHLGMTMMRNYADDLDLNTWLNEKIWPFEAKLTDEDIYWASLGSIVENIKSGTSTVCDMYYSMDKVSEAIKKSGIRGVLTRGLMDINGGGEERLEETRELYKNYHNYANGRVKIVPAPHAIYTCSTDYLKEIINMSKEFDSVINIHISETIKEIEDCKETNNMTPVEYLNSIGLFDLKVIGAHCTHITDEEIELVKNKNFYPVYNPSSNLKLASGFTPIDKLLKAGIKVAIGTDGSSSNNNQNMVEEIHIGSIVNKAVELNAEVVPAVEVLKMATVNGAEAMGFDAGSIEEGKLADIQIYDLNSMNFTPNNNLISALCYSASSNDILDLIVDGNLIMKNREILTIDEEYIKYKINKLTKELINR</sequence>
<feature type="binding site" evidence="4">
    <location>
        <position position="62"/>
    </location>
    <ligand>
        <name>Zn(2+)</name>
        <dbReference type="ChEBI" id="CHEBI:29105"/>
    </ligand>
</feature>
<dbReference type="Gene3D" id="2.30.40.10">
    <property type="entry name" value="Urease, subunit C, domain 1"/>
    <property type="match status" value="1"/>
</dbReference>
<evidence type="ECO:0000256" key="4">
    <source>
        <dbReference type="HAMAP-Rule" id="MF_01281"/>
    </source>
</evidence>
<evidence type="ECO:0000256" key="1">
    <source>
        <dbReference type="ARBA" id="ARBA00022723"/>
    </source>
</evidence>
<dbReference type="GO" id="GO:0050270">
    <property type="term" value="F:S-adenosylhomocysteine deaminase activity"/>
    <property type="evidence" value="ECO:0007669"/>
    <property type="project" value="UniProtKB-EC"/>
</dbReference>